<dbReference type="EMBL" id="BMQC01000003">
    <property type="protein sequence ID" value="GGK20975.1"/>
    <property type="molecule type" value="Genomic_DNA"/>
</dbReference>
<feature type="compositionally biased region" description="Basic and acidic residues" evidence="1">
    <location>
        <begin position="512"/>
        <end position="523"/>
    </location>
</feature>
<reference evidence="2" key="1">
    <citation type="journal article" date="2014" name="Int. J. Syst. Evol. Microbiol.">
        <title>Complete genome sequence of Corynebacterium casei LMG S-19264T (=DSM 44701T), isolated from a smear-ripened cheese.</title>
        <authorList>
            <consortium name="US DOE Joint Genome Institute (JGI-PGF)"/>
            <person name="Walter F."/>
            <person name="Albersmeier A."/>
            <person name="Kalinowski J."/>
            <person name="Ruckert C."/>
        </authorList>
    </citation>
    <scope>NUCLEOTIDE SEQUENCE</scope>
    <source>
        <strain evidence="2">JCM 3091</strain>
    </source>
</reference>
<feature type="region of interest" description="Disordered" evidence="1">
    <location>
        <begin position="370"/>
        <end position="637"/>
    </location>
</feature>
<evidence type="ECO:0000313" key="3">
    <source>
        <dbReference type="Proteomes" id="UP000662200"/>
    </source>
</evidence>
<feature type="compositionally biased region" description="Low complexity" evidence="1">
    <location>
        <begin position="230"/>
        <end position="275"/>
    </location>
</feature>
<feature type="region of interest" description="Disordered" evidence="1">
    <location>
        <begin position="54"/>
        <end position="341"/>
    </location>
</feature>
<comment type="caution">
    <text evidence="2">The sequence shown here is derived from an EMBL/GenBank/DDBJ whole genome shotgun (WGS) entry which is preliminary data.</text>
</comment>
<feature type="compositionally biased region" description="Basic residues" evidence="1">
    <location>
        <begin position="628"/>
        <end position="637"/>
    </location>
</feature>
<reference evidence="2" key="2">
    <citation type="submission" date="2020-09" db="EMBL/GenBank/DDBJ databases">
        <authorList>
            <person name="Sun Q."/>
            <person name="Ohkuma M."/>
        </authorList>
    </citation>
    <scope>NUCLEOTIDE SEQUENCE</scope>
    <source>
        <strain evidence="2">JCM 3091</strain>
    </source>
</reference>
<evidence type="ECO:0000256" key="1">
    <source>
        <dbReference type="SAM" id="MobiDB-lite"/>
    </source>
</evidence>
<feature type="compositionally biased region" description="Basic and acidic residues" evidence="1">
    <location>
        <begin position="62"/>
        <end position="80"/>
    </location>
</feature>
<keyword evidence="3" id="KW-1185">Reference proteome</keyword>
<feature type="compositionally biased region" description="Basic and acidic residues" evidence="1">
    <location>
        <begin position="579"/>
        <end position="595"/>
    </location>
</feature>
<evidence type="ECO:0000313" key="2">
    <source>
        <dbReference type="EMBL" id="GGK20975.1"/>
    </source>
</evidence>
<proteinExistence type="predicted"/>
<protein>
    <submittedName>
        <fullName evidence="2">Uncharacterized protein</fullName>
    </submittedName>
</protein>
<name>A0A8J3FIU9_9ACTN</name>
<sequence>MPVIVAQPRQVRGLPGQRGGASAVSRRSVAVSDHAAQRRVRRLTTATMSGRIRVSQSAAPAEVEHAAHERRLGGRQRREDDEVGQGQRRAVRGGDRVPDDELGVPGGVRRQVVAGGPRVAHGEHRPQRPRRAVAVGGGGTRQPDDHLGAGRAGRPGERLPGAGAGGLDDDAGAERQRADRDDLRRGHPADEQRPGRGGAEQPHQHRRAVPVGAQHETGRRQAQRPRRPRTTPGARAARGAAAGRFPRAGRPVGGAQRQGRRQGLPLPAGARQHPGAPGGGQRPQRPVRGGERGRVRSRQAHGGGPTRGHGGGHRRGRQGTQPVQRAGAVGRADTGRPAGVRREAVAGLDERPQAQCGPALPAAAARVVVGERGERAAQRRRPERTGGQLRMVAAEPADGRAERPAQVRVGTAVGRRAQCEQGPRTGGGPAAGELAVRGGHRPVAQVRGRGRPDVAHPLRGHREAVGGVAQRGRVGQRHRVRGEDLVGPADLQDRGEPVPVGQYRRLVAGQRRGQDAGPGRDEGQQPVRPRCRGAAADREVQPHAQPLVQPAVPRPGPGQAQHRRGGDRGPGDGARTVGRQRDRQGDGCLRRRDLAGADAAPAGRRAVGGRRGHAGHRRGTDVDAGCARPRRAARTGR</sequence>
<feature type="region of interest" description="Disordered" evidence="1">
    <location>
        <begin position="1"/>
        <end position="38"/>
    </location>
</feature>
<accession>A0A8J3FIU9</accession>
<dbReference type="AlphaFoldDB" id="A0A8J3FIU9"/>
<feature type="compositionally biased region" description="Basic and acidic residues" evidence="1">
    <location>
        <begin position="172"/>
        <end position="194"/>
    </location>
</feature>
<feature type="compositionally biased region" description="Low complexity" evidence="1">
    <location>
        <begin position="20"/>
        <end position="31"/>
    </location>
</feature>
<feature type="compositionally biased region" description="Basic residues" evidence="1">
    <location>
        <begin position="607"/>
        <end position="617"/>
    </location>
</feature>
<organism evidence="2 3">
    <name type="scientific">Pilimelia terevasa</name>
    <dbReference type="NCBI Taxonomy" id="53372"/>
    <lineage>
        <taxon>Bacteria</taxon>
        <taxon>Bacillati</taxon>
        <taxon>Actinomycetota</taxon>
        <taxon>Actinomycetes</taxon>
        <taxon>Micromonosporales</taxon>
        <taxon>Micromonosporaceae</taxon>
        <taxon>Pilimelia</taxon>
    </lineage>
</organism>
<feature type="compositionally biased region" description="Low complexity" evidence="1">
    <location>
        <begin position="596"/>
        <end position="605"/>
    </location>
</feature>
<feature type="compositionally biased region" description="Basic and acidic residues" evidence="1">
    <location>
        <begin position="450"/>
        <end position="464"/>
    </location>
</feature>
<dbReference type="Proteomes" id="UP000662200">
    <property type="component" value="Unassembled WGS sequence"/>
</dbReference>
<gene>
    <name evidence="2" type="ORF">GCM10010124_11850</name>
</gene>